<evidence type="ECO:0000259" key="1">
    <source>
        <dbReference type="Pfam" id="PF00534"/>
    </source>
</evidence>
<dbReference type="Proteomes" id="UP000244910">
    <property type="component" value="Chromosome"/>
</dbReference>
<dbReference type="Pfam" id="PF00534">
    <property type="entry name" value="Glycos_transf_1"/>
    <property type="match status" value="1"/>
</dbReference>
<dbReference type="RefSeq" id="WP_032077253.1">
    <property type="nucleotide sequence ID" value="NZ_CP020953.1"/>
</dbReference>
<dbReference type="KEGG" id="cdrk:B9W14_18405"/>
<dbReference type="EMBL" id="CP020953">
    <property type="protein sequence ID" value="AWI06386.1"/>
    <property type="molecule type" value="Genomic_DNA"/>
</dbReference>
<dbReference type="PANTHER" id="PTHR45947">
    <property type="entry name" value="SULFOQUINOVOSYL TRANSFERASE SQD2"/>
    <property type="match status" value="1"/>
</dbReference>
<dbReference type="InterPro" id="IPR050194">
    <property type="entry name" value="Glycosyltransferase_grp1"/>
</dbReference>
<proteinExistence type="predicted"/>
<dbReference type="SUPFAM" id="SSF53756">
    <property type="entry name" value="UDP-Glycosyltransferase/glycogen phosphorylase"/>
    <property type="match status" value="1"/>
</dbReference>
<dbReference type="PANTHER" id="PTHR45947:SF3">
    <property type="entry name" value="SULFOQUINOVOSYL TRANSFERASE SQD2"/>
    <property type="match status" value="1"/>
</dbReference>
<evidence type="ECO:0000313" key="2">
    <source>
        <dbReference type="EMBL" id="AWI06386.1"/>
    </source>
</evidence>
<gene>
    <name evidence="2" type="ORF">B9W14_18405</name>
</gene>
<feature type="domain" description="Glycosyl transferase family 1" evidence="1">
    <location>
        <begin position="186"/>
        <end position="336"/>
    </location>
</feature>
<accession>A0A2U8DUC5</accession>
<dbReference type="AlphaFoldDB" id="A0A2U8DUC5"/>
<name>A0A2U8DUC5_9CLOT</name>
<dbReference type="GO" id="GO:0016757">
    <property type="term" value="F:glycosyltransferase activity"/>
    <property type="evidence" value="ECO:0007669"/>
    <property type="project" value="InterPro"/>
</dbReference>
<dbReference type="Gene3D" id="3.40.50.2000">
    <property type="entry name" value="Glycogen Phosphorylase B"/>
    <property type="match status" value="2"/>
</dbReference>
<sequence length="386" mass="44749">MKLGIIRLYVGNSGKIGYYNIQELGLAKALLKKGIETDIFFLNTSKNKKVIINNISDGIRIIYIPAIKLGNHGIINPKFILDYNIDVVHLLSDNQFMVPSFLKFCKRKSIPIYNYVGTIYSDTNNKFKRRIIDLISERNIRYLKRNIVVAKTVEVKNVLKSKGIEKVRVISVGLDLNIIPDIKKNKNELREELKLPRDKKILIFVGRLEEYKNPLQAIKIMKELNNKSTNYYLIMVGTGSMKDIVIKRIDKYNLTSNIKIIDKIENNKIHNYYRASDIFLNFNTREIFGMSILEAMYNKCKVIAVKAPGPNFIIDNNVNGIIIDNLECSTWVNRIMKEDNEDMGELANKKIFDEFNWDSIVDKYIEMFNDISKTEKHFLDNNCVRG</sequence>
<protein>
    <recommendedName>
        <fullName evidence="1">Glycosyl transferase family 1 domain-containing protein</fullName>
    </recommendedName>
</protein>
<dbReference type="OrthoDB" id="9797829at2"/>
<reference evidence="3" key="1">
    <citation type="submission" date="2017-04" db="EMBL/GenBank/DDBJ databases">
        <authorList>
            <person name="Song Y."/>
            <person name="Cho B.-K."/>
        </authorList>
    </citation>
    <scope>NUCLEOTIDE SEQUENCE [LARGE SCALE GENOMIC DNA]</scope>
    <source>
        <strain evidence="3">SL1</strain>
    </source>
</reference>
<dbReference type="CDD" id="cd03801">
    <property type="entry name" value="GT4_PimA-like"/>
    <property type="match status" value="1"/>
</dbReference>
<keyword evidence="3" id="KW-1185">Reference proteome</keyword>
<dbReference type="InterPro" id="IPR001296">
    <property type="entry name" value="Glyco_trans_1"/>
</dbReference>
<evidence type="ECO:0000313" key="3">
    <source>
        <dbReference type="Proteomes" id="UP000244910"/>
    </source>
</evidence>
<organism evidence="2 3">
    <name type="scientific">Clostridium drakei</name>
    <dbReference type="NCBI Taxonomy" id="332101"/>
    <lineage>
        <taxon>Bacteria</taxon>
        <taxon>Bacillati</taxon>
        <taxon>Bacillota</taxon>
        <taxon>Clostridia</taxon>
        <taxon>Eubacteriales</taxon>
        <taxon>Clostridiaceae</taxon>
        <taxon>Clostridium</taxon>
    </lineage>
</organism>